<evidence type="ECO:0000313" key="2">
    <source>
        <dbReference type="Proteomes" id="UP000756703"/>
    </source>
</evidence>
<dbReference type="PANTHER" id="PTHR39189">
    <property type="entry name" value="UPF0173 METAL-DEPENDENT HYDROLASE YTKL"/>
    <property type="match status" value="1"/>
</dbReference>
<accession>A0A932YWJ4</accession>
<gene>
    <name evidence="1" type="ORF">HY473_01575</name>
</gene>
<proteinExistence type="predicted"/>
<reference evidence="1" key="1">
    <citation type="submission" date="2020-07" db="EMBL/GenBank/DDBJ databases">
        <title>Huge and variable diversity of episymbiotic CPR bacteria and DPANN archaea in groundwater ecosystems.</title>
        <authorList>
            <person name="He C.Y."/>
            <person name="Keren R."/>
            <person name="Whittaker M."/>
            <person name="Farag I.F."/>
            <person name="Doudna J."/>
            <person name="Cate J.H.D."/>
            <person name="Banfield J.F."/>
        </authorList>
    </citation>
    <scope>NUCLEOTIDE SEQUENCE</scope>
    <source>
        <strain evidence="1">NC_groundwater_1225_Ag_S-0.1um_56_177</strain>
    </source>
</reference>
<dbReference type="EMBL" id="JACQMI010000013">
    <property type="protein sequence ID" value="MBI4132772.1"/>
    <property type="molecule type" value="Genomic_DNA"/>
</dbReference>
<name>A0A932YWJ4_9BACT</name>
<evidence type="ECO:0000313" key="1">
    <source>
        <dbReference type="EMBL" id="MBI4132772.1"/>
    </source>
</evidence>
<dbReference type="Gene3D" id="3.60.15.10">
    <property type="entry name" value="Ribonuclease Z/Hydroxyacylglutathione hydrolase-like"/>
    <property type="match status" value="1"/>
</dbReference>
<dbReference type="AlphaFoldDB" id="A0A932YWJ4"/>
<protein>
    <submittedName>
        <fullName evidence="1">MBL fold metallo-hydrolase</fullName>
    </submittedName>
</protein>
<dbReference type="SUPFAM" id="SSF56281">
    <property type="entry name" value="Metallo-hydrolase/oxidoreductase"/>
    <property type="match status" value="1"/>
</dbReference>
<sequence>MTISWYGQSCFRIDTREATMAIDPFSKEIGLTPPHFKADVLLLTHQHPDHANAGAIPGEPFLVAGPGEYETRGISITGIPTFHDRKQGNERGLNTAYRIALAAEGIVLAHLGDFGEEALREETLEAIGDIDILFIPVGGTYTIDGETAAKVVNQIEPRLAIPMHYALAGLKVKLAPVDDFLKAYGTRGAERLQKLSLKKKELPEEETRVVILTAGA</sequence>
<comment type="caution">
    <text evidence="1">The sequence shown here is derived from an EMBL/GenBank/DDBJ whole genome shotgun (WGS) entry which is preliminary data.</text>
</comment>
<dbReference type="InterPro" id="IPR036866">
    <property type="entry name" value="RibonucZ/Hydroxyglut_hydro"/>
</dbReference>
<organism evidence="1 2">
    <name type="scientific">Candidatus Sungiibacteriota bacterium</name>
    <dbReference type="NCBI Taxonomy" id="2750080"/>
    <lineage>
        <taxon>Bacteria</taxon>
        <taxon>Candidatus Sungiibacteriota</taxon>
    </lineage>
</organism>
<dbReference type="Pfam" id="PF13483">
    <property type="entry name" value="Lactamase_B_3"/>
    <property type="match status" value="1"/>
</dbReference>
<dbReference type="Proteomes" id="UP000756703">
    <property type="component" value="Unassembled WGS sequence"/>
</dbReference>
<dbReference type="PANTHER" id="PTHR39189:SF1">
    <property type="entry name" value="UPF0173 METAL-DEPENDENT HYDROLASE YTKL"/>
    <property type="match status" value="1"/>
</dbReference>